<dbReference type="GO" id="GO:0009691">
    <property type="term" value="P:cytokinin biosynthetic process"/>
    <property type="evidence" value="ECO:0007669"/>
    <property type="project" value="InterPro"/>
</dbReference>
<gene>
    <name evidence="1" type="ORF">BDZ85DRAFT_283121</name>
</gene>
<name>A0A6A6G895_9PEZI</name>
<dbReference type="Proteomes" id="UP000799538">
    <property type="component" value="Unassembled WGS sequence"/>
</dbReference>
<dbReference type="InterPro" id="IPR031100">
    <property type="entry name" value="LOG_fam"/>
</dbReference>
<dbReference type="GO" id="GO:0005829">
    <property type="term" value="C:cytosol"/>
    <property type="evidence" value="ECO:0007669"/>
    <property type="project" value="TreeGrafter"/>
</dbReference>
<dbReference type="OrthoDB" id="3670664at2759"/>
<evidence type="ECO:0000313" key="2">
    <source>
        <dbReference type="Proteomes" id="UP000799538"/>
    </source>
</evidence>
<dbReference type="PANTHER" id="PTHR31223">
    <property type="entry name" value="LOG FAMILY PROTEIN YJL055W"/>
    <property type="match status" value="1"/>
</dbReference>
<dbReference type="Pfam" id="PF03641">
    <property type="entry name" value="Lysine_decarbox"/>
    <property type="match status" value="1"/>
</dbReference>
<dbReference type="SUPFAM" id="SSF102405">
    <property type="entry name" value="MCP/YpsA-like"/>
    <property type="match status" value="1"/>
</dbReference>
<organism evidence="1 2">
    <name type="scientific">Elsinoe ampelina</name>
    <dbReference type="NCBI Taxonomy" id="302913"/>
    <lineage>
        <taxon>Eukaryota</taxon>
        <taxon>Fungi</taxon>
        <taxon>Dikarya</taxon>
        <taxon>Ascomycota</taxon>
        <taxon>Pezizomycotina</taxon>
        <taxon>Dothideomycetes</taxon>
        <taxon>Dothideomycetidae</taxon>
        <taxon>Myriangiales</taxon>
        <taxon>Elsinoaceae</taxon>
        <taxon>Elsinoe</taxon>
    </lineage>
</organism>
<accession>A0A6A6G895</accession>
<evidence type="ECO:0000313" key="1">
    <source>
        <dbReference type="EMBL" id="KAF2221995.1"/>
    </source>
</evidence>
<dbReference type="InterPro" id="IPR005269">
    <property type="entry name" value="LOG"/>
</dbReference>
<reference evidence="2" key="1">
    <citation type="journal article" date="2020" name="Stud. Mycol.">
        <title>101 Dothideomycetes genomes: A test case for predicting lifestyles and emergence of pathogens.</title>
        <authorList>
            <person name="Haridas S."/>
            <person name="Albert R."/>
            <person name="Binder M."/>
            <person name="Bloem J."/>
            <person name="LaButti K."/>
            <person name="Salamov A."/>
            <person name="Andreopoulos B."/>
            <person name="Baker S."/>
            <person name="Barry K."/>
            <person name="Bills G."/>
            <person name="Bluhm B."/>
            <person name="Cannon C."/>
            <person name="Castanera R."/>
            <person name="Culley D."/>
            <person name="Daum C."/>
            <person name="Ezra D."/>
            <person name="Gonzalez J."/>
            <person name="Henrissat B."/>
            <person name="Kuo A."/>
            <person name="Liang C."/>
            <person name="Lipzen A."/>
            <person name="Lutzoni F."/>
            <person name="Magnuson J."/>
            <person name="Mondo S."/>
            <person name="Nolan M."/>
            <person name="Ohm R."/>
            <person name="Pangilinan J."/>
            <person name="Park H.-J."/>
            <person name="Ramirez L."/>
            <person name="Alfaro M."/>
            <person name="Sun H."/>
            <person name="Tritt A."/>
            <person name="Yoshinaga Y."/>
            <person name="Zwiers L.-H."/>
            <person name="Turgeon B."/>
            <person name="Goodwin S."/>
            <person name="Spatafora J."/>
            <person name="Crous P."/>
            <person name="Grigoriev I."/>
        </authorList>
    </citation>
    <scope>NUCLEOTIDE SEQUENCE [LARGE SCALE GENOMIC DNA]</scope>
    <source>
        <strain evidence="2">CECT 20119</strain>
    </source>
</reference>
<proteinExistence type="predicted"/>
<dbReference type="Gene3D" id="3.40.50.450">
    <property type="match status" value="1"/>
</dbReference>
<sequence>MTCSQTITPQVTGDGHGSRPLAICVFCGASDSIRPALPRAVQDLAKGIAAKHWSLVYGGGTRGLMGLLASAVVWSCGAKSVHGIIPRAMIETEGGVVQVPNEDRFGRTTIVSTMHERKLRMMQEADAFVALPGGFGTMEELFEMTTWNQLGIHHKPIVVFNIEGFFDEMLAWVKKSVEYGLIPADQASIIVVADTADRVLEAVENYRNAQGRYLLDWSISN</sequence>
<dbReference type="EMBL" id="ML992509">
    <property type="protein sequence ID" value="KAF2221995.1"/>
    <property type="molecule type" value="Genomic_DNA"/>
</dbReference>
<dbReference type="NCBIfam" id="TIGR00730">
    <property type="entry name" value="Rossman fold protein, TIGR00730 family"/>
    <property type="match status" value="1"/>
</dbReference>
<dbReference type="AlphaFoldDB" id="A0A6A6G895"/>
<protein>
    <submittedName>
        <fullName evidence="1">Lysine decarboxylase-like protein</fullName>
    </submittedName>
</protein>
<keyword evidence="2" id="KW-1185">Reference proteome</keyword>
<dbReference type="GO" id="GO:0016799">
    <property type="term" value="F:hydrolase activity, hydrolyzing N-glycosyl compounds"/>
    <property type="evidence" value="ECO:0007669"/>
    <property type="project" value="TreeGrafter"/>
</dbReference>
<dbReference type="PANTHER" id="PTHR31223:SF70">
    <property type="entry name" value="LOG FAMILY PROTEIN YJL055W"/>
    <property type="match status" value="1"/>
</dbReference>